<dbReference type="Proteomes" id="UP000630923">
    <property type="component" value="Unassembled WGS sequence"/>
</dbReference>
<reference evidence="2" key="2">
    <citation type="submission" date="2020-09" db="EMBL/GenBank/DDBJ databases">
        <authorList>
            <person name="Sun Q."/>
            <person name="Kim S."/>
        </authorList>
    </citation>
    <scope>NUCLEOTIDE SEQUENCE</scope>
    <source>
        <strain evidence="2">KCTC 42590</strain>
    </source>
</reference>
<keyword evidence="3" id="KW-1185">Reference proteome</keyword>
<sequence length="542" mass="59837">MTNPYETFGSQTAPVASAPVSQGHAIATVYQVSASGLTAYVSQENLADDTLSSKCRIGSTVKVLVEGRLVYGLINNVLPHDTGAILLEIDFLGELHDETFSRGVQIYPMPGATVLSADETDLATIYAPVSDETIKIGTIAPTHTTVAGLTAEALLSKHFAILGSTGTGKSSTLALTVHRIVELYPAAHVVILDPHNEYEQAFSTNGIHLSTENLALPYWLMNFEEHIEMFVGHNTEGREEDVDILRRSLLEARKRSNMKIGVGKITVDTPVPYKLSDLLALFDDEMGKLNKAESVKPFLRLIARTEELRNDLRFSFMFSGLLVQDSMHTLMSKLLRFPVDGRPVTTLDLSGVPTEIVDVVVSLVSRIIFDFSLWSHKNTGATPVLLICEEAHRYVPHVSSEMKIHAARKNLERIAKEGRKYGVSLGLVSQRPSDLSEAVLSQCGTILSMRMNNERDRRYVEAAMPEGSKSFLSALPSLQNRECIVAGEGVGCPVRVRLDYLDKTRRPASDDPEFSHSWRNDTSQADTLMDNTIRLWRRGGTR</sequence>
<dbReference type="EMBL" id="BNCI01000001">
    <property type="protein sequence ID" value="GHF15986.1"/>
    <property type="molecule type" value="Genomic_DNA"/>
</dbReference>
<accession>A0A919E5H9</accession>
<proteinExistence type="predicted"/>
<dbReference type="SUPFAM" id="SSF52540">
    <property type="entry name" value="P-loop containing nucleoside triphosphate hydrolases"/>
    <property type="match status" value="1"/>
</dbReference>
<evidence type="ECO:0000313" key="3">
    <source>
        <dbReference type="Proteomes" id="UP000630923"/>
    </source>
</evidence>
<dbReference type="Pfam" id="PF01935">
    <property type="entry name" value="DUF87"/>
    <property type="match status" value="1"/>
</dbReference>
<organism evidence="2 3">
    <name type="scientific">Kordiimonas sediminis</name>
    <dbReference type="NCBI Taxonomy" id="1735581"/>
    <lineage>
        <taxon>Bacteria</taxon>
        <taxon>Pseudomonadati</taxon>
        <taxon>Pseudomonadota</taxon>
        <taxon>Alphaproteobacteria</taxon>
        <taxon>Kordiimonadales</taxon>
        <taxon>Kordiimonadaceae</taxon>
        <taxon>Kordiimonas</taxon>
    </lineage>
</organism>
<reference evidence="2" key="1">
    <citation type="journal article" date="2014" name="Int. J. Syst. Evol. Microbiol.">
        <title>Complete genome sequence of Corynebacterium casei LMG S-19264T (=DSM 44701T), isolated from a smear-ripened cheese.</title>
        <authorList>
            <consortium name="US DOE Joint Genome Institute (JGI-PGF)"/>
            <person name="Walter F."/>
            <person name="Albersmeier A."/>
            <person name="Kalinowski J."/>
            <person name="Ruckert C."/>
        </authorList>
    </citation>
    <scope>NUCLEOTIDE SEQUENCE</scope>
    <source>
        <strain evidence="2">KCTC 42590</strain>
    </source>
</reference>
<evidence type="ECO:0000313" key="2">
    <source>
        <dbReference type="EMBL" id="GHF15986.1"/>
    </source>
</evidence>
<comment type="caution">
    <text evidence="2">The sequence shown here is derived from an EMBL/GenBank/DDBJ whole genome shotgun (WGS) entry which is preliminary data.</text>
</comment>
<dbReference type="RefSeq" id="WP_191250235.1">
    <property type="nucleotide sequence ID" value="NZ_BNCI01000001.1"/>
</dbReference>
<dbReference type="InterPro" id="IPR027417">
    <property type="entry name" value="P-loop_NTPase"/>
</dbReference>
<dbReference type="PANTHER" id="PTHR42957">
    <property type="entry name" value="HELICASE MJ1565-RELATED"/>
    <property type="match status" value="1"/>
</dbReference>
<dbReference type="InterPro" id="IPR008571">
    <property type="entry name" value="HerA-like"/>
</dbReference>
<protein>
    <submittedName>
        <fullName evidence="2">ATPase</fullName>
    </submittedName>
</protein>
<dbReference type="PANTHER" id="PTHR42957:SF1">
    <property type="entry name" value="HELICASE MJ1565-RELATED"/>
    <property type="match status" value="1"/>
</dbReference>
<dbReference type="InterPro" id="IPR002789">
    <property type="entry name" value="HerA_central"/>
</dbReference>
<evidence type="ECO:0000259" key="1">
    <source>
        <dbReference type="Pfam" id="PF01935"/>
    </source>
</evidence>
<dbReference type="Gene3D" id="3.40.50.300">
    <property type="entry name" value="P-loop containing nucleotide triphosphate hydrolases"/>
    <property type="match status" value="2"/>
</dbReference>
<name>A0A919E5H9_9PROT</name>
<feature type="domain" description="Helicase HerA central" evidence="1">
    <location>
        <begin position="134"/>
        <end position="367"/>
    </location>
</feature>
<gene>
    <name evidence="2" type="ORF">GCM10017044_07810</name>
</gene>
<dbReference type="AlphaFoldDB" id="A0A919E5H9"/>